<accession>A0A844YWJ8</accession>
<sequence>MARKTIMQRLAKWHIWLGWLVGVPLVLWTLSGLVMALKPIEETRGEALRASPPLLREFGVDLVMPRVAPHDVISGMHLVQQADGPVWIVETEGGGTYRYSARDGSLVPPLIESEARAIAVASWGGDAALDSVTYLPADMSPPDLRARIDTWQAHFADGTNLYIRADSGEVLALRTGWWRFYDVMWGLHIMDLETREDTSHPILILFAALALAGSLLGCALLFRRRKARVSGGVKAS</sequence>
<keyword evidence="1" id="KW-1133">Transmembrane helix</keyword>
<name>A0A844YWJ8_9SPHN</name>
<gene>
    <name evidence="2" type="ORF">GRI99_07195</name>
</gene>
<proteinExistence type="predicted"/>
<protein>
    <recommendedName>
        <fullName evidence="4">PepSY domain-containing protein</fullName>
    </recommendedName>
</protein>
<evidence type="ECO:0008006" key="4">
    <source>
        <dbReference type="Google" id="ProtNLM"/>
    </source>
</evidence>
<dbReference type="OrthoDB" id="9806195at2"/>
<keyword evidence="1" id="KW-0472">Membrane</keyword>
<evidence type="ECO:0000256" key="1">
    <source>
        <dbReference type="SAM" id="Phobius"/>
    </source>
</evidence>
<evidence type="ECO:0000313" key="2">
    <source>
        <dbReference type="EMBL" id="MXO71426.1"/>
    </source>
</evidence>
<comment type="caution">
    <text evidence="2">The sequence shown here is derived from an EMBL/GenBank/DDBJ whole genome shotgun (WGS) entry which is preliminary data.</text>
</comment>
<feature type="transmembrane region" description="Helical" evidence="1">
    <location>
        <begin position="202"/>
        <end position="222"/>
    </location>
</feature>
<keyword evidence="1" id="KW-0812">Transmembrane</keyword>
<evidence type="ECO:0000313" key="3">
    <source>
        <dbReference type="Proteomes" id="UP000466966"/>
    </source>
</evidence>
<organism evidence="2 3">
    <name type="scientific">Alteraurantiacibacter buctensis</name>
    <dbReference type="NCBI Taxonomy" id="1503981"/>
    <lineage>
        <taxon>Bacteria</taxon>
        <taxon>Pseudomonadati</taxon>
        <taxon>Pseudomonadota</taxon>
        <taxon>Alphaproteobacteria</taxon>
        <taxon>Sphingomonadales</taxon>
        <taxon>Erythrobacteraceae</taxon>
        <taxon>Alteraurantiacibacter</taxon>
    </lineage>
</organism>
<reference evidence="2 3" key="1">
    <citation type="submission" date="2019-12" db="EMBL/GenBank/DDBJ databases">
        <title>Genomic-based taxomic classification of the family Erythrobacteraceae.</title>
        <authorList>
            <person name="Xu L."/>
        </authorList>
    </citation>
    <scope>NUCLEOTIDE SEQUENCE [LARGE SCALE GENOMIC DNA]</scope>
    <source>
        <strain evidence="2 3">M0322</strain>
    </source>
</reference>
<dbReference type="AlphaFoldDB" id="A0A844YWJ8"/>
<dbReference type="Proteomes" id="UP000466966">
    <property type="component" value="Unassembled WGS sequence"/>
</dbReference>
<keyword evidence="3" id="KW-1185">Reference proteome</keyword>
<dbReference type="EMBL" id="WTYV01000002">
    <property type="protein sequence ID" value="MXO71426.1"/>
    <property type="molecule type" value="Genomic_DNA"/>
</dbReference>